<name>E4Y1L7_OIKDI</name>
<accession>E4Y1L7</accession>
<evidence type="ECO:0000313" key="2">
    <source>
        <dbReference type="Proteomes" id="UP000001307"/>
    </source>
</evidence>
<proteinExistence type="predicted"/>
<sequence length="60" mass="6641">MSTGMLPFPVAVDPNTPISFTTVSSNAFNRQLKSFITAYSYCTVQASALYLLELLASWKF</sequence>
<organism evidence="1">
    <name type="scientific">Oikopleura dioica</name>
    <name type="common">Tunicate</name>
    <dbReference type="NCBI Taxonomy" id="34765"/>
    <lineage>
        <taxon>Eukaryota</taxon>
        <taxon>Metazoa</taxon>
        <taxon>Chordata</taxon>
        <taxon>Tunicata</taxon>
        <taxon>Appendicularia</taxon>
        <taxon>Copelata</taxon>
        <taxon>Oikopleuridae</taxon>
        <taxon>Oikopleura</taxon>
    </lineage>
</organism>
<keyword evidence="2" id="KW-1185">Reference proteome</keyword>
<reference evidence="1" key="1">
    <citation type="journal article" date="2010" name="Science">
        <title>Plasticity of animal genome architecture unmasked by rapid evolution of a pelagic tunicate.</title>
        <authorList>
            <person name="Denoeud F."/>
            <person name="Henriet S."/>
            <person name="Mungpakdee S."/>
            <person name="Aury J.M."/>
            <person name="Da Silva C."/>
            <person name="Brinkmann H."/>
            <person name="Mikhaleva J."/>
            <person name="Olsen L.C."/>
            <person name="Jubin C."/>
            <person name="Canestro C."/>
            <person name="Bouquet J.M."/>
            <person name="Danks G."/>
            <person name="Poulain J."/>
            <person name="Campsteijn C."/>
            <person name="Adamski M."/>
            <person name="Cross I."/>
            <person name="Yadetie F."/>
            <person name="Muffato M."/>
            <person name="Louis A."/>
            <person name="Butcher S."/>
            <person name="Tsagkogeorga G."/>
            <person name="Konrad A."/>
            <person name="Singh S."/>
            <person name="Jensen M.F."/>
            <person name="Cong E.H."/>
            <person name="Eikeseth-Otteraa H."/>
            <person name="Noel B."/>
            <person name="Anthouard V."/>
            <person name="Porcel B.M."/>
            <person name="Kachouri-Lafond R."/>
            <person name="Nishino A."/>
            <person name="Ugolini M."/>
            <person name="Chourrout P."/>
            <person name="Nishida H."/>
            <person name="Aasland R."/>
            <person name="Huzurbazar S."/>
            <person name="Westhof E."/>
            <person name="Delsuc F."/>
            <person name="Lehrach H."/>
            <person name="Reinhardt R."/>
            <person name="Weissenbach J."/>
            <person name="Roy S.W."/>
            <person name="Artiguenave F."/>
            <person name="Postlethwait J.H."/>
            <person name="Manak J.R."/>
            <person name="Thompson E.M."/>
            <person name="Jaillon O."/>
            <person name="Du Pasquier L."/>
            <person name="Boudinot P."/>
            <person name="Liberles D.A."/>
            <person name="Volff J.N."/>
            <person name="Philippe H."/>
            <person name="Lenhard B."/>
            <person name="Roest Crollius H."/>
            <person name="Wincker P."/>
            <person name="Chourrout D."/>
        </authorList>
    </citation>
    <scope>NUCLEOTIDE SEQUENCE [LARGE SCALE GENOMIC DNA]</scope>
</reference>
<dbReference type="AlphaFoldDB" id="E4Y1L7"/>
<evidence type="ECO:0000313" key="1">
    <source>
        <dbReference type="EMBL" id="CBY15761.1"/>
    </source>
</evidence>
<dbReference type="EMBL" id="FN653651">
    <property type="protein sequence ID" value="CBY15761.1"/>
    <property type="molecule type" value="Genomic_DNA"/>
</dbReference>
<dbReference type="InParanoid" id="E4Y1L7"/>
<gene>
    <name evidence="1" type="ORF">GSOID_T00014075001</name>
</gene>
<dbReference type="Proteomes" id="UP000001307">
    <property type="component" value="Unassembled WGS sequence"/>
</dbReference>
<protein>
    <submittedName>
        <fullName evidence="1">Uncharacterized protein</fullName>
    </submittedName>
</protein>